<dbReference type="Pfam" id="PF00701">
    <property type="entry name" value="DHDPS"/>
    <property type="match status" value="1"/>
</dbReference>
<dbReference type="GO" id="GO:0008747">
    <property type="term" value="F:N-acetylneuraminate lyase activity"/>
    <property type="evidence" value="ECO:0007669"/>
    <property type="project" value="TreeGrafter"/>
</dbReference>
<proteinExistence type="inferred from homology"/>
<evidence type="ECO:0000256" key="4">
    <source>
        <dbReference type="PIRSR" id="PIRSR001365-2"/>
    </source>
</evidence>
<dbReference type="SMART" id="SM01130">
    <property type="entry name" value="DHDPS"/>
    <property type="match status" value="1"/>
</dbReference>
<evidence type="ECO:0000313" key="5">
    <source>
        <dbReference type="EMBL" id="RLE14313.1"/>
    </source>
</evidence>
<keyword evidence="1 2" id="KW-0456">Lyase</keyword>
<dbReference type="AlphaFoldDB" id="A0A662DJ43"/>
<sequence>MKKMYGVVPPLVTAFKENGEIDRDAQRIIVSFLKEQVHGLFVCGSYGSGPLMNVEERKKVFEITAKEVDGRIPVIAHVGTTNLRDSIALAQHAEKFGADRIASVPPYYYHHTEESIIHFYSELVKSVKIPVYIYNNPKTVGYGVDEKLILKLAEVGVKGVKDSSFDIMMLANYLRKTPEDFDVVPGTEAMWLSAAALGARAFIPGLGNAFPEICVELFEAGINGDLKRCREIQKKVNSLRDVMYSAGSTIVAVYTMLELRGVVKAYPRSPFIQMGADRKNQFKEKLIELGVLEKG</sequence>
<dbReference type="EMBL" id="QMQA01000050">
    <property type="protein sequence ID" value="RLE14313.1"/>
    <property type="molecule type" value="Genomic_DNA"/>
</dbReference>
<name>A0A662DJ43_UNCAE</name>
<dbReference type="Gene3D" id="3.20.20.70">
    <property type="entry name" value="Aldolase class I"/>
    <property type="match status" value="1"/>
</dbReference>
<comment type="caution">
    <text evidence="5">The sequence shown here is derived from an EMBL/GenBank/DDBJ whole genome shotgun (WGS) entry which is preliminary data.</text>
</comment>
<dbReference type="GO" id="GO:0005829">
    <property type="term" value="C:cytosol"/>
    <property type="evidence" value="ECO:0007669"/>
    <property type="project" value="TreeGrafter"/>
</dbReference>
<dbReference type="PRINTS" id="PR00146">
    <property type="entry name" value="DHPICSNTHASE"/>
</dbReference>
<feature type="active site" description="Proton donor/acceptor" evidence="3">
    <location>
        <position position="134"/>
    </location>
</feature>
<protein>
    <submittedName>
        <fullName evidence="5">Dihydrodipicolinate synthase family protein</fullName>
    </submittedName>
</protein>
<dbReference type="InterPro" id="IPR002220">
    <property type="entry name" value="DapA-like"/>
</dbReference>
<comment type="similarity">
    <text evidence="2">Belongs to the DapA family.</text>
</comment>
<dbReference type="PANTHER" id="PTHR42849">
    <property type="entry name" value="N-ACETYLNEURAMINATE LYASE"/>
    <property type="match status" value="1"/>
</dbReference>
<reference evidence="5 6" key="1">
    <citation type="submission" date="2018-06" db="EMBL/GenBank/DDBJ databases">
        <title>Extensive metabolic versatility and redundancy in microbially diverse, dynamic hydrothermal sediments.</title>
        <authorList>
            <person name="Dombrowski N."/>
            <person name="Teske A."/>
            <person name="Baker B.J."/>
        </authorList>
    </citation>
    <scope>NUCLEOTIDE SEQUENCE [LARGE SCALE GENOMIC DNA]</scope>
    <source>
        <strain evidence="5">B3_G15</strain>
    </source>
</reference>
<dbReference type="PIRSF" id="PIRSF001365">
    <property type="entry name" value="DHDPS"/>
    <property type="match status" value="1"/>
</dbReference>
<evidence type="ECO:0000256" key="3">
    <source>
        <dbReference type="PIRSR" id="PIRSR001365-1"/>
    </source>
</evidence>
<dbReference type="Proteomes" id="UP000280417">
    <property type="component" value="Unassembled WGS sequence"/>
</dbReference>
<feature type="binding site" evidence="4">
    <location>
        <position position="203"/>
    </location>
    <ligand>
        <name>pyruvate</name>
        <dbReference type="ChEBI" id="CHEBI:15361"/>
    </ligand>
</feature>
<organism evidence="5 6">
    <name type="scientific">Aerophobetes bacterium</name>
    <dbReference type="NCBI Taxonomy" id="2030807"/>
    <lineage>
        <taxon>Bacteria</taxon>
        <taxon>Candidatus Aerophobota</taxon>
    </lineage>
</organism>
<dbReference type="PANTHER" id="PTHR42849:SF1">
    <property type="entry name" value="N-ACETYLNEURAMINATE LYASE"/>
    <property type="match status" value="1"/>
</dbReference>
<dbReference type="SUPFAM" id="SSF51569">
    <property type="entry name" value="Aldolase"/>
    <property type="match status" value="1"/>
</dbReference>
<dbReference type="InterPro" id="IPR013785">
    <property type="entry name" value="Aldolase_TIM"/>
</dbReference>
<feature type="active site" description="Schiff-base intermediate with substrate" evidence="3">
    <location>
        <position position="161"/>
    </location>
</feature>
<evidence type="ECO:0000313" key="6">
    <source>
        <dbReference type="Proteomes" id="UP000280417"/>
    </source>
</evidence>
<dbReference type="CDD" id="cd00408">
    <property type="entry name" value="DHDPS-like"/>
    <property type="match status" value="1"/>
</dbReference>
<gene>
    <name evidence="5" type="ORF">DRJ04_02650</name>
</gene>
<evidence type="ECO:0000256" key="2">
    <source>
        <dbReference type="PIRNR" id="PIRNR001365"/>
    </source>
</evidence>
<evidence type="ECO:0000256" key="1">
    <source>
        <dbReference type="ARBA" id="ARBA00023239"/>
    </source>
</evidence>
<accession>A0A662DJ43</accession>
<dbReference type="GO" id="GO:0019262">
    <property type="term" value="P:N-acetylneuraminate catabolic process"/>
    <property type="evidence" value="ECO:0007669"/>
    <property type="project" value="TreeGrafter"/>
</dbReference>